<protein>
    <submittedName>
        <fullName evidence="2">Uncharacterized protein</fullName>
    </submittedName>
</protein>
<feature type="region of interest" description="Disordered" evidence="1">
    <location>
        <begin position="64"/>
        <end position="85"/>
    </location>
</feature>
<sequence length="85" mass="8673">MDSSAQQGLQITMLANTIAVALAKNLTPNEINILGNFITLIGTALTTIAAIEQSASGNCMSVTATGSTATNNNQKNSGKTDKCNA</sequence>
<dbReference type="EMBL" id="LM995447">
    <property type="protein sequence ID" value="CDZ24100.1"/>
    <property type="molecule type" value="Genomic_DNA"/>
</dbReference>
<feature type="compositionally biased region" description="Polar residues" evidence="1">
    <location>
        <begin position="64"/>
        <end position="77"/>
    </location>
</feature>
<dbReference type="HOGENOM" id="CLU_2506847_0_0_9"/>
<dbReference type="PATRIC" id="fig|29343.3.peg.1036"/>
<evidence type="ECO:0000313" key="3">
    <source>
        <dbReference type="Proteomes" id="UP000032431"/>
    </source>
</evidence>
<gene>
    <name evidence="2" type="ORF">CCDG5_0983</name>
</gene>
<dbReference type="AlphaFoldDB" id="A0A078KSH0"/>
<evidence type="ECO:0000256" key="1">
    <source>
        <dbReference type="SAM" id="MobiDB-lite"/>
    </source>
</evidence>
<dbReference type="KEGG" id="ccel:CCDG5_0983"/>
<reference evidence="3" key="1">
    <citation type="submission" date="2014-07" db="EMBL/GenBank/DDBJ databases">
        <authorList>
            <person name="Wibberg D."/>
        </authorList>
    </citation>
    <scope>NUCLEOTIDE SEQUENCE [LARGE SCALE GENOMIC DNA]</scope>
    <source>
        <strain evidence="3">DG5</strain>
    </source>
</reference>
<name>A0A078KSH0_9FIRM</name>
<accession>A0A078KSH0</accession>
<keyword evidence="3" id="KW-1185">Reference proteome</keyword>
<dbReference type="STRING" id="29343.CCDG5_0983"/>
<evidence type="ECO:0000313" key="2">
    <source>
        <dbReference type="EMBL" id="CDZ24100.1"/>
    </source>
</evidence>
<organism evidence="2 3">
    <name type="scientific">[Clostridium] cellulosi</name>
    <dbReference type="NCBI Taxonomy" id="29343"/>
    <lineage>
        <taxon>Bacteria</taxon>
        <taxon>Bacillati</taxon>
        <taxon>Bacillota</taxon>
        <taxon>Clostridia</taxon>
        <taxon>Eubacteriales</taxon>
        <taxon>Oscillospiraceae</taxon>
        <taxon>Oscillospiraceae incertae sedis</taxon>
    </lineage>
</organism>
<dbReference type="Proteomes" id="UP000032431">
    <property type="component" value="Chromosome I"/>
</dbReference>
<proteinExistence type="predicted"/>